<dbReference type="Pfam" id="PF03006">
    <property type="entry name" value="HlyIII"/>
    <property type="match status" value="1"/>
</dbReference>
<gene>
    <name evidence="9" type="ORF">HELGO_WM44316</name>
</gene>
<feature type="binding site" evidence="7">
    <location>
        <position position="220"/>
    </location>
    <ligand>
        <name>Zn(2+)</name>
        <dbReference type="ChEBI" id="CHEBI:29105"/>
    </ligand>
</feature>
<evidence type="ECO:0000256" key="6">
    <source>
        <dbReference type="ARBA" id="ARBA00023136"/>
    </source>
</evidence>
<name>A0A6S6TW45_9BACT</name>
<evidence type="ECO:0000256" key="1">
    <source>
        <dbReference type="ARBA" id="ARBA00004651"/>
    </source>
</evidence>
<evidence type="ECO:0000256" key="3">
    <source>
        <dbReference type="ARBA" id="ARBA00022475"/>
    </source>
</evidence>
<dbReference type="PANTHER" id="PTHR20855:SF3">
    <property type="entry name" value="LD03007P"/>
    <property type="match status" value="1"/>
</dbReference>
<comment type="similarity">
    <text evidence="2">Belongs to the UPF0073 (Hly-III) family.</text>
</comment>
<feature type="transmembrane region" description="Helical" evidence="8">
    <location>
        <begin position="112"/>
        <end position="139"/>
    </location>
</feature>
<feature type="transmembrane region" description="Helical" evidence="8">
    <location>
        <begin position="160"/>
        <end position="181"/>
    </location>
</feature>
<protein>
    <recommendedName>
        <fullName evidence="10">Hemolysin III</fullName>
    </recommendedName>
</protein>
<evidence type="ECO:0000256" key="2">
    <source>
        <dbReference type="ARBA" id="ARBA00008488"/>
    </source>
</evidence>
<organism evidence="9">
    <name type="scientific">uncultured Aureispira sp</name>
    <dbReference type="NCBI Taxonomy" id="1331704"/>
    <lineage>
        <taxon>Bacteria</taxon>
        <taxon>Pseudomonadati</taxon>
        <taxon>Bacteroidota</taxon>
        <taxon>Saprospiria</taxon>
        <taxon>Saprospirales</taxon>
        <taxon>Saprospiraceae</taxon>
        <taxon>Aureispira</taxon>
        <taxon>environmental samples</taxon>
    </lineage>
</organism>
<keyword evidence="7" id="KW-0479">Metal-binding</keyword>
<dbReference type="EMBL" id="CACVAQ010000273">
    <property type="protein sequence ID" value="CAA6819316.1"/>
    <property type="molecule type" value="Genomic_DNA"/>
</dbReference>
<evidence type="ECO:0000256" key="7">
    <source>
        <dbReference type="PIRSR" id="PIRSR604254-1"/>
    </source>
</evidence>
<sequence length="239" mass="26529">MNNTGELSEWEDAAADAAIEEDSDSFFSKLPVRPEQEEWLNTWSHGLFAILAIFGFAYVVLCALESSKTYALEAALVYGASLVILFAASAFYHGASAPLIKKRLRIMDHCAIFIFIAGNYTPLLLLTVGGSVGGSLLFVQWTVAAIGIVLKIKFTGRYDLFFVFLFVVMAWIGVIQGDYLYTALPTTGFNLLIFGGIIYMIGIVFYKAEARIPYAHLIWHLFVMGGSLIHYIAMINYVF</sequence>
<dbReference type="GO" id="GO:0046872">
    <property type="term" value="F:metal ion binding"/>
    <property type="evidence" value="ECO:0007669"/>
    <property type="project" value="UniProtKB-KW"/>
</dbReference>
<feature type="binding site" evidence="7">
    <location>
        <position position="93"/>
    </location>
    <ligand>
        <name>Zn(2+)</name>
        <dbReference type="ChEBI" id="CHEBI:29105"/>
    </ligand>
</feature>
<feature type="transmembrane region" description="Helical" evidence="8">
    <location>
        <begin position="43"/>
        <end position="64"/>
    </location>
</feature>
<feature type="transmembrane region" description="Helical" evidence="8">
    <location>
        <begin position="218"/>
        <end position="238"/>
    </location>
</feature>
<evidence type="ECO:0008006" key="10">
    <source>
        <dbReference type="Google" id="ProtNLM"/>
    </source>
</evidence>
<keyword evidence="6 8" id="KW-0472">Membrane</keyword>
<dbReference type="InterPro" id="IPR004254">
    <property type="entry name" value="AdipoR/HlyIII-related"/>
</dbReference>
<keyword evidence="4 8" id="KW-0812">Transmembrane</keyword>
<dbReference type="PANTHER" id="PTHR20855">
    <property type="entry name" value="ADIPOR/PROGESTIN RECEPTOR-RELATED"/>
    <property type="match status" value="1"/>
</dbReference>
<evidence type="ECO:0000256" key="8">
    <source>
        <dbReference type="SAM" id="Phobius"/>
    </source>
</evidence>
<proteinExistence type="inferred from homology"/>
<evidence type="ECO:0000256" key="4">
    <source>
        <dbReference type="ARBA" id="ARBA00022692"/>
    </source>
</evidence>
<reference evidence="9" key="1">
    <citation type="submission" date="2020-01" db="EMBL/GenBank/DDBJ databases">
        <authorList>
            <person name="Meier V. D."/>
            <person name="Meier V D."/>
        </authorList>
    </citation>
    <scope>NUCLEOTIDE SEQUENCE</scope>
    <source>
        <strain evidence="9">HLG_WM_MAG_10</strain>
    </source>
</reference>
<feature type="binding site" evidence="7">
    <location>
        <position position="216"/>
    </location>
    <ligand>
        <name>Zn(2+)</name>
        <dbReference type="ChEBI" id="CHEBI:29105"/>
    </ligand>
</feature>
<keyword evidence="3" id="KW-1003">Cell membrane</keyword>
<comment type="subcellular location">
    <subcellularLocation>
        <location evidence="1">Cell membrane</location>
        <topology evidence="1">Multi-pass membrane protein</topology>
    </subcellularLocation>
</comment>
<dbReference type="AlphaFoldDB" id="A0A6S6TW45"/>
<dbReference type="NCBIfam" id="TIGR01065">
    <property type="entry name" value="hlyIII"/>
    <property type="match status" value="1"/>
</dbReference>
<keyword evidence="7" id="KW-0862">Zinc</keyword>
<evidence type="ECO:0000313" key="9">
    <source>
        <dbReference type="EMBL" id="CAA6819316.1"/>
    </source>
</evidence>
<feature type="transmembrane region" description="Helical" evidence="8">
    <location>
        <begin position="71"/>
        <end position="92"/>
    </location>
</feature>
<feature type="transmembrane region" description="Helical" evidence="8">
    <location>
        <begin position="187"/>
        <end position="206"/>
    </location>
</feature>
<evidence type="ECO:0000256" key="5">
    <source>
        <dbReference type="ARBA" id="ARBA00022989"/>
    </source>
</evidence>
<accession>A0A6S6TW45</accession>
<dbReference type="GO" id="GO:0140911">
    <property type="term" value="F:pore-forming activity"/>
    <property type="evidence" value="ECO:0007669"/>
    <property type="project" value="InterPro"/>
</dbReference>
<dbReference type="GO" id="GO:0005886">
    <property type="term" value="C:plasma membrane"/>
    <property type="evidence" value="ECO:0007669"/>
    <property type="project" value="UniProtKB-SubCell"/>
</dbReference>
<dbReference type="InterPro" id="IPR005744">
    <property type="entry name" value="Hy-lIII"/>
</dbReference>
<keyword evidence="5 8" id="KW-1133">Transmembrane helix</keyword>